<keyword evidence="3" id="KW-1185">Reference proteome</keyword>
<evidence type="ECO:0000313" key="3">
    <source>
        <dbReference type="Proteomes" id="UP001431235"/>
    </source>
</evidence>
<dbReference type="RefSeq" id="WP_250061000.1">
    <property type="nucleotide sequence ID" value="NZ_JAIKTS010000001.1"/>
</dbReference>
<proteinExistence type="predicted"/>
<feature type="chain" id="PRO_5045405443" description="Secreted protein" evidence="1">
    <location>
        <begin position="20"/>
        <end position="154"/>
    </location>
</feature>
<dbReference type="Proteomes" id="UP001431235">
    <property type="component" value="Unassembled WGS sequence"/>
</dbReference>
<evidence type="ECO:0000313" key="2">
    <source>
        <dbReference type="EMBL" id="MCL7713169.1"/>
    </source>
</evidence>
<protein>
    <recommendedName>
        <fullName evidence="4">Secreted protein</fullName>
    </recommendedName>
</protein>
<organism evidence="2 3">
    <name type="scientific">Stenotrophomonas mori</name>
    <dbReference type="NCBI Taxonomy" id="2871096"/>
    <lineage>
        <taxon>Bacteria</taxon>
        <taxon>Pseudomonadati</taxon>
        <taxon>Pseudomonadota</taxon>
        <taxon>Gammaproteobacteria</taxon>
        <taxon>Lysobacterales</taxon>
        <taxon>Lysobacteraceae</taxon>
        <taxon>Stenotrophomonas</taxon>
    </lineage>
</organism>
<gene>
    <name evidence="2" type="ORF">K5L01_00655</name>
</gene>
<evidence type="ECO:0008006" key="4">
    <source>
        <dbReference type="Google" id="ProtNLM"/>
    </source>
</evidence>
<name>A0ABT0SCY0_9GAMM</name>
<comment type="caution">
    <text evidence="2">The sequence shown here is derived from an EMBL/GenBank/DDBJ whole genome shotgun (WGS) entry which is preliminary data.</text>
</comment>
<reference evidence="2 3" key="1">
    <citation type="submission" date="2021-08" db="EMBL/GenBank/DDBJ databases">
        <title>Novel members of of the genus Stenotrophomonas from differernt environment.</title>
        <authorList>
            <person name="Deng Y."/>
        </authorList>
    </citation>
    <scope>NUCLEOTIDE SEQUENCE [LARGE SCALE GENOMIC DNA]</scope>
    <source>
        <strain evidence="2 3">CPCC 101365</strain>
    </source>
</reference>
<feature type="signal peptide" evidence="1">
    <location>
        <begin position="1"/>
        <end position="19"/>
    </location>
</feature>
<dbReference type="EMBL" id="JAIKTS010000001">
    <property type="protein sequence ID" value="MCL7713169.1"/>
    <property type="molecule type" value="Genomic_DNA"/>
</dbReference>
<dbReference type="PROSITE" id="PS51257">
    <property type="entry name" value="PROKAR_LIPOPROTEIN"/>
    <property type="match status" value="1"/>
</dbReference>
<evidence type="ECO:0000256" key="1">
    <source>
        <dbReference type="SAM" id="SignalP"/>
    </source>
</evidence>
<sequence>MSRSLLVGVALLVSGSCLAKPPEPPLRPALPFAAQHERIRADLQAGERYSEISATDRQRVAEALERMAQAIGEGNAEALPPERRARVFNDQELVNTLLARAREDSRLVCRREKPIGSRMPVTQCQTVAERGRMRQDADSQLRHVQEGRIIKAND</sequence>
<keyword evidence="1" id="KW-0732">Signal</keyword>
<accession>A0ABT0SCY0</accession>